<name>A0A1G2G265_9BACT</name>
<reference evidence="1 2" key="1">
    <citation type="journal article" date="2016" name="Nat. Commun.">
        <title>Thousands of microbial genomes shed light on interconnected biogeochemical processes in an aquifer system.</title>
        <authorList>
            <person name="Anantharaman K."/>
            <person name="Brown C.T."/>
            <person name="Hug L.A."/>
            <person name="Sharon I."/>
            <person name="Castelle C.J."/>
            <person name="Probst A.J."/>
            <person name="Thomas B.C."/>
            <person name="Singh A."/>
            <person name="Wilkins M.J."/>
            <person name="Karaoz U."/>
            <person name="Brodie E.L."/>
            <person name="Williams K.H."/>
            <person name="Hubbard S.S."/>
            <person name="Banfield J.F."/>
        </authorList>
    </citation>
    <scope>NUCLEOTIDE SEQUENCE [LARGE SCALE GENOMIC DNA]</scope>
</reference>
<sequence>MQASTLPDLRHKKLVDEKLWKRLVGRVMKDEGKTREKAESIMDEALCFLKLCADFPKERFAPSRGVDIGWHAFLMYTREYAEFCQRVAGRFIHHAPSDDDKPVKVTVQATVSFMQRRGLIFNEEL</sequence>
<dbReference type="AlphaFoldDB" id="A0A1G2G265"/>
<evidence type="ECO:0000313" key="1">
    <source>
        <dbReference type="EMBL" id="OGZ44092.1"/>
    </source>
</evidence>
<dbReference type="EMBL" id="MHNI01000001">
    <property type="protein sequence ID" value="OGZ44092.1"/>
    <property type="molecule type" value="Genomic_DNA"/>
</dbReference>
<organism evidence="1 2">
    <name type="scientific">Candidatus Ryanbacteria bacterium RIFCSPHIGHO2_01_45_13</name>
    <dbReference type="NCBI Taxonomy" id="1802112"/>
    <lineage>
        <taxon>Bacteria</taxon>
        <taxon>Candidatus Ryaniibacteriota</taxon>
    </lineage>
</organism>
<proteinExistence type="predicted"/>
<gene>
    <name evidence="1" type="ORF">A2W41_00065</name>
</gene>
<evidence type="ECO:0000313" key="2">
    <source>
        <dbReference type="Proteomes" id="UP000176700"/>
    </source>
</evidence>
<dbReference type="Proteomes" id="UP000176700">
    <property type="component" value="Unassembled WGS sequence"/>
</dbReference>
<comment type="caution">
    <text evidence="1">The sequence shown here is derived from an EMBL/GenBank/DDBJ whole genome shotgun (WGS) entry which is preliminary data.</text>
</comment>
<protein>
    <submittedName>
        <fullName evidence="1">Uncharacterized protein</fullName>
    </submittedName>
</protein>
<accession>A0A1G2G265</accession>